<comment type="caution">
    <text evidence="1">The sequence shown here is derived from an EMBL/GenBank/DDBJ whole genome shotgun (WGS) entry which is preliminary data.</text>
</comment>
<sequence length="60" mass="6910">MSFLYFHIGDDAKPDRVERTAPVFRESQSGTVDVWWLYDDGGKRFAYEVKAGDVVSMIYS</sequence>
<evidence type="ECO:0000313" key="2">
    <source>
        <dbReference type="Proteomes" id="UP000828390"/>
    </source>
</evidence>
<accession>A0A9D4N4U0</accession>
<dbReference type="Proteomes" id="UP000828390">
    <property type="component" value="Unassembled WGS sequence"/>
</dbReference>
<evidence type="ECO:0000313" key="1">
    <source>
        <dbReference type="EMBL" id="KAH3889717.1"/>
    </source>
</evidence>
<gene>
    <name evidence="1" type="ORF">DPMN_013779</name>
</gene>
<organism evidence="1 2">
    <name type="scientific">Dreissena polymorpha</name>
    <name type="common">Zebra mussel</name>
    <name type="synonym">Mytilus polymorpha</name>
    <dbReference type="NCBI Taxonomy" id="45954"/>
    <lineage>
        <taxon>Eukaryota</taxon>
        <taxon>Metazoa</taxon>
        <taxon>Spiralia</taxon>
        <taxon>Lophotrochozoa</taxon>
        <taxon>Mollusca</taxon>
        <taxon>Bivalvia</taxon>
        <taxon>Autobranchia</taxon>
        <taxon>Heteroconchia</taxon>
        <taxon>Euheterodonta</taxon>
        <taxon>Imparidentia</taxon>
        <taxon>Neoheterodontei</taxon>
        <taxon>Myida</taxon>
        <taxon>Dreissenoidea</taxon>
        <taxon>Dreissenidae</taxon>
        <taxon>Dreissena</taxon>
    </lineage>
</organism>
<dbReference type="AlphaFoldDB" id="A0A9D4N4U0"/>
<proteinExistence type="predicted"/>
<name>A0A9D4N4U0_DREPO</name>
<dbReference type="EMBL" id="JAIWYP010000001">
    <property type="protein sequence ID" value="KAH3889717.1"/>
    <property type="molecule type" value="Genomic_DNA"/>
</dbReference>
<reference evidence="1" key="2">
    <citation type="submission" date="2020-11" db="EMBL/GenBank/DDBJ databases">
        <authorList>
            <person name="McCartney M.A."/>
            <person name="Auch B."/>
            <person name="Kono T."/>
            <person name="Mallez S."/>
            <person name="Becker A."/>
            <person name="Gohl D.M."/>
            <person name="Silverstein K.A.T."/>
            <person name="Koren S."/>
            <person name="Bechman K.B."/>
            <person name="Herman A."/>
            <person name="Abrahante J.E."/>
            <person name="Garbe J."/>
        </authorList>
    </citation>
    <scope>NUCLEOTIDE SEQUENCE</scope>
    <source>
        <strain evidence="1">Duluth1</strain>
        <tissue evidence="1">Whole animal</tissue>
    </source>
</reference>
<reference evidence="1" key="1">
    <citation type="journal article" date="2019" name="bioRxiv">
        <title>The Genome of the Zebra Mussel, Dreissena polymorpha: A Resource for Invasive Species Research.</title>
        <authorList>
            <person name="McCartney M.A."/>
            <person name="Auch B."/>
            <person name="Kono T."/>
            <person name="Mallez S."/>
            <person name="Zhang Y."/>
            <person name="Obille A."/>
            <person name="Becker A."/>
            <person name="Abrahante J.E."/>
            <person name="Garbe J."/>
            <person name="Badalamenti J.P."/>
            <person name="Herman A."/>
            <person name="Mangelson H."/>
            <person name="Liachko I."/>
            <person name="Sullivan S."/>
            <person name="Sone E.D."/>
            <person name="Koren S."/>
            <person name="Silverstein K.A.T."/>
            <person name="Beckman K.B."/>
            <person name="Gohl D.M."/>
        </authorList>
    </citation>
    <scope>NUCLEOTIDE SEQUENCE</scope>
    <source>
        <strain evidence="1">Duluth1</strain>
        <tissue evidence="1">Whole animal</tissue>
    </source>
</reference>
<keyword evidence="2" id="KW-1185">Reference proteome</keyword>
<protein>
    <submittedName>
        <fullName evidence="1">Uncharacterized protein</fullName>
    </submittedName>
</protein>